<dbReference type="PANTHER" id="PTHR43734">
    <property type="entry name" value="PHYTOENE DESATURASE"/>
    <property type="match status" value="1"/>
</dbReference>
<dbReference type="NCBIfam" id="TIGR02734">
    <property type="entry name" value="crtI_fam"/>
    <property type="match status" value="1"/>
</dbReference>
<evidence type="ECO:0000259" key="5">
    <source>
        <dbReference type="PROSITE" id="PS50020"/>
    </source>
</evidence>
<accession>A0ABN3UKB7</accession>
<evidence type="ECO:0000256" key="4">
    <source>
        <dbReference type="RuleBase" id="RU362075"/>
    </source>
</evidence>
<comment type="similarity">
    <text evidence="4">Belongs to the carotenoid/retinoid oxidoreductase family.</text>
</comment>
<dbReference type="Proteomes" id="UP001501842">
    <property type="component" value="Unassembled WGS sequence"/>
</dbReference>
<comment type="caution">
    <text evidence="6">The sequence shown here is derived from an EMBL/GenBank/DDBJ whole genome shotgun (WGS) entry which is preliminary data.</text>
</comment>
<evidence type="ECO:0000256" key="1">
    <source>
        <dbReference type="ARBA" id="ARBA00004829"/>
    </source>
</evidence>
<dbReference type="Gene3D" id="3.50.50.60">
    <property type="entry name" value="FAD/NAD(P)-binding domain"/>
    <property type="match status" value="2"/>
</dbReference>
<dbReference type="PANTHER" id="PTHR43734:SF1">
    <property type="entry name" value="PHYTOENE DESATURASE"/>
    <property type="match status" value="1"/>
</dbReference>
<comment type="pathway">
    <text evidence="1 4">Carotenoid biosynthesis.</text>
</comment>
<feature type="domain" description="WW" evidence="5">
    <location>
        <begin position="415"/>
        <end position="445"/>
    </location>
</feature>
<dbReference type="Pfam" id="PF01593">
    <property type="entry name" value="Amino_oxidase"/>
    <property type="match status" value="1"/>
</dbReference>
<evidence type="ECO:0000313" key="7">
    <source>
        <dbReference type="Proteomes" id="UP001501842"/>
    </source>
</evidence>
<organism evidence="6 7">
    <name type="scientific">Actinocorallia aurantiaca</name>
    <dbReference type="NCBI Taxonomy" id="46204"/>
    <lineage>
        <taxon>Bacteria</taxon>
        <taxon>Bacillati</taxon>
        <taxon>Actinomycetota</taxon>
        <taxon>Actinomycetes</taxon>
        <taxon>Streptosporangiales</taxon>
        <taxon>Thermomonosporaceae</taxon>
        <taxon>Actinocorallia</taxon>
    </lineage>
</organism>
<dbReference type="InterPro" id="IPR002937">
    <property type="entry name" value="Amino_oxidase"/>
</dbReference>
<name>A0ABN3UKB7_9ACTN</name>
<dbReference type="PROSITE" id="PS50020">
    <property type="entry name" value="WW_DOMAIN_2"/>
    <property type="match status" value="1"/>
</dbReference>
<reference evidence="7" key="1">
    <citation type="journal article" date="2019" name="Int. J. Syst. Evol. Microbiol.">
        <title>The Global Catalogue of Microorganisms (GCM) 10K type strain sequencing project: providing services to taxonomists for standard genome sequencing and annotation.</title>
        <authorList>
            <consortium name="The Broad Institute Genomics Platform"/>
            <consortium name="The Broad Institute Genome Sequencing Center for Infectious Disease"/>
            <person name="Wu L."/>
            <person name="Ma J."/>
        </authorList>
    </citation>
    <scope>NUCLEOTIDE SEQUENCE [LARGE SCALE GENOMIC DNA]</scope>
    <source>
        <strain evidence="7">JCM 8201</strain>
    </source>
</reference>
<dbReference type="SUPFAM" id="SSF51905">
    <property type="entry name" value="FAD/NAD(P)-binding domain"/>
    <property type="match status" value="1"/>
</dbReference>
<keyword evidence="2 4" id="KW-0125">Carotenoid biosynthesis</keyword>
<protein>
    <submittedName>
        <fullName evidence="6">Phytoene desaturase family protein</fullName>
    </submittedName>
</protein>
<proteinExistence type="inferred from homology"/>
<keyword evidence="3 4" id="KW-0560">Oxidoreductase</keyword>
<sequence length="485" mass="52233">MGVVVIGAGLGGLAAAVRLAAAGRDVTVVEARDEPGGCCGTATEGPYRFDTGPSVLTMPGVLADVFGAAGEDMDSWLPLRRLDPYYRLSYHDGSHLDVLSGADAMAEQVRALCGPAEAARYLRFRSLLSEMFEVEWSSFIDRDMTSLRDLARPYALLRLAALGGFRRLDRLVGSHLTDDRLIRAHTFQALYVGLPPGQALGIYAVIAHMDTVGGVFFPEKGGMHAIPKALAALAEKKGASLRYGVRAAEVEADGSSVTGVRLETGERLAARHVVVACDLPHAHASGLLPKAARDWRLRDPRFSPSCLVMHFGLDRRLPGQAHHTLHFGTEWDSTFTALRQGLPQPDPSLLVTHPFSDAGAAPDGHSTLSVLEPVPNLKGSWDPGLAGRLRERLLSRLARLGYEGLDEAPRLVLDPDSWAREGHSAGTPFALDHRFTQTAWFRPAGAARRVPGLHFAGMHTAPGVGVPPVLISGRLAAHRILEDRR</sequence>
<dbReference type="EMBL" id="BAAATZ010000029">
    <property type="protein sequence ID" value="GAA2734539.1"/>
    <property type="molecule type" value="Genomic_DNA"/>
</dbReference>
<dbReference type="InterPro" id="IPR014105">
    <property type="entry name" value="Carotenoid/retinoid_OxRdtase"/>
</dbReference>
<keyword evidence="7" id="KW-1185">Reference proteome</keyword>
<evidence type="ECO:0000313" key="6">
    <source>
        <dbReference type="EMBL" id="GAA2734539.1"/>
    </source>
</evidence>
<dbReference type="RefSeq" id="WP_344454800.1">
    <property type="nucleotide sequence ID" value="NZ_BAAATZ010000029.1"/>
</dbReference>
<evidence type="ECO:0000256" key="3">
    <source>
        <dbReference type="ARBA" id="ARBA00023002"/>
    </source>
</evidence>
<dbReference type="InterPro" id="IPR036188">
    <property type="entry name" value="FAD/NAD-bd_sf"/>
</dbReference>
<evidence type="ECO:0000256" key="2">
    <source>
        <dbReference type="ARBA" id="ARBA00022746"/>
    </source>
</evidence>
<dbReference type="InterPro" id="IPR001202">
    <property type="entry name" value="WW_dom"/>
</dbReference>
<gene>
    <name evidence="6" type="primary">crtI_2</name>
    <name evidence="6" type="ORF">GCM10010439_57140</name>
</gene>